<dbReference type="InterPro" id="IPR023393">
    <property type="entry name" value="START-like_dom_sf"/>
</dbReference>
<gene>
    <name evidence="4" type="ORF">GV789_20830</name>
    <name evidence="5" type="ORF">GV794_27780</name>
</gene>
<dbReference type="EMBL" id="JAAGUX010000095">
    <property type="protein sequence ID" value="NEW59403.1"/>
    <property type="molecule type" value="Genomic_DNA"/>
</dbReference>
<sequence>MTGYVATADIDIAASPKQVWEALTDPEQIRRFMFGADVRTDWEVGSPIVWEGEYQGRPYTDKGEILAVEPGRLLKMTHFSALSGQSDVPANYHTLTYELSGDASSTHLSLSQDNNASEQEAEHSRGMWQTHVSGIKAAVEGR</sequence>
<evidence type="ECO:0000313" key="6">
    <source>
        <dbReference type="Proteomes" id="UP000468928"/>
    </source>
</evidence>
<dbReference type="SUPFAM" id="SSF55961">
    <property type="entry name" value="Bet v1-like"/>
    <property type="match status" value="1"/>
</dbReference>
<evidence type="ECO:0000313" key="5">
    <source>
        <dbReference type="EMBL" id="NEW59403.1"/>
    </source>
</evidence>
<keyword evidence="7" id="KW-1185">Reference proteome</keyword>
<dbReference type="Proteomes" id="UP000470876">
    <property type="component" value="Unassembled WGS sequence"/>
</dbReference>
<dbReference type="AlphaFoldDB" id="A0A6P1D868"/>
<reference evidence="6 7" key="1">
    <citation type="submission" date="2020-01" db="EMBL/GenBank/DDBJ databases">
        <title>Genetics and antimicrobial susceptibilities of Nocardia species isolated from the soil; a comparison with species isolated from humans.</title>
        <authorList>
            <person name="Carrasco G."/>
            <person name="Monzon S."/>
            <person name="Sansegundo M."/>
            <person name="Garcia E."/>
            <person name="Garrido N."/>
            <person name="Medina M.J."/>
            <person name="Villalon P."/>
            <person name="Ramirez-Arocha A.C."/>
            <person name="Jimenez P."/>
            <person name="Cuesta I."/>
            <person name="Valdezate S."/>
        </authorList>
    </citation>
    <scope>NUCLEOTIDE SEQUENCE [LARGE SCALE GENOMIC DNA]</scope>
    <source>
        <strain evidence="4 6">CNM20110639</strain>
        <strain evidence="5 7">CNM20110649</strain>
    </source>
</reference>
<dbReference type="Proteomes" id="UP000468928">
    <property type="component" value="Unassembled WGS sequence"/>
</dbReference>
<evidence type="ECO:0000259" key="3">
    <source>
        <dbReference type="Pfam" id="PF08327"/>
    </source>
</evidence>
<organism evidence="4 6">
    <name type="scientific">Nocardia cyriacigeorgica</name>
    <dbReference type="NCBI Taxonomy" id="135487"/>
    <lineage>
        <taxon>Bacteria</taxon>
        <taxon>Bacillati</taxon>
        <taxon>Actinomycetota</taxon>
        <taxon>Actinomycetes</taxon>
        <taxon>Mycobacteriales</taxon>
        <taxon>Nocardiaceae</taxon>
        <taxon>Nocardia</taxon>
    </lineage>
</organism>
<feature type="domain" description="Activator of Hsp90 ATPase homologue 1/2-like C-terminal" evidence="3">
    <location>
        <begin position="14"/>
        <end position="140"/>
    </location>
</feature>
<protein>
    <submittedName>
        <fullName evidence="4">SRPBCC domain-containing protein</fullName>
    </submittedName>
</protein>
<dbReference type="Gene3D" id="3.30.530.20">
    <property type="match status" value="1"/>
</dbReference>
<accession>A0A6P1D868</accession>
<evidence type="ECO:0000313" key="4">
    <source>
        <dbReference type="EMBL" id="NEW46876.1"/>
    </source>
</evidence>
<name>A0A6P1D868_9NOCA</name>
<dbReference type="Pfam" id="PF08327">
    <property type="entry name" value="AHSA1"/>
    <property type="match status" value="1"/>
</dbReference>
<evidence type="ECO:0000313" key="7">
    <source>
        <dbReference type="Proteomes" id="UP000470876"/>
    </source>
</evidence>
<feature type="region of interest" description="Disordered" evidence="2">
    <location>
        <begin position="106"/>
        <end position="132"/>
    </location>
</feature>
<evidence type="ECO:0000256" key="2">
    <source>
        <dbReference type="SAM" id="MobiDB-lite"/>
    </source>
</evidence>
<dbReference type="InterPro" id="IPR013538">
    <property type="entry name" value="ASHA1/2-like_C"/>
</dbReference>
<evidence type="ECO:0000256" key="1">
    <source>
        <dbReference type="ARBA" id="ARBA00006817"/>
    </source>
</evidence>
<feature type="compositionally biased region" description="Polar residues" evidence="2">
    <location>
        <begin position="106"/>
        <end position="118"/>
    </location>
</feature>
<proteinExistence type="inferred from homology"/>
<comment type="similarity">
    <text evidence="1">Belongs to the AHA1 family.</text>
</comment>
<dbReference type="EMBL" id="JAAGUZ010000062">
    <property type="protein sequence ID" value="NEW46876.1"/>
    <property type="molecule type" value="Genomic_DNA"/>
</dbReference>
<comment type="caution">
    <text evidence="4">The sequence shown here is derived from an EMBL/GenBank/DDBJ whole genome shotgun (WGS) entry which is preliminary data.</text>
</comment>